<feature type="domain" description="LysM" evidence="6">
    <location>
        <begin position="426"/>
        <end position="469"/>
    </location>
</feature>
<dbReference type="SMART" id="SM00257">
    <property type="entry name" value="LysM"/>
    <property type="match status" value="2"/>
</dbReference>
<proteinExistence type="predicted"/>
<dbReference type="EMBL" id="VOXD01000033">
    <property type="protein sequence ID" value="TXF87681.1"/>
    <property type="molecule type" value="Genomic_DNA"/>
</dbReference>
<dbReference type="PROSITE" id="PS51782">
    <property type="entry name" value="LYSM"/>
    <property type="match status" value="2"/>
</dbReference>
<keyword evidence="2" id="KW-0081">Bacteriolytic enzyme</keyword>
<evidence type="ECO:0000256" key="4">
    <source>
        <dbReference type="ARBA" id="ARBA00032108"/>
    </source>
</evidence>
<feature type="compositionally biased region" description="Pro residues" evidence="5">
    <location>
        <begin position="373"/>
        <end position="409"/>
    </location>
</feature>
<keyword evidence="3" id="KW-0378">Hydrolase</keyword>
<dbReference type="Gene3D" id="1.10.530.10">
    <property type="match status" value="1"/>
</dbReference>
<dbReference type="Proteomes" id="UP000321907">
    <property type="component" value="Unassembled WGS sequence"/>
</dbReference>
<dbReference type="OrthoDB" id="977752at2"/>
<sequence>MYLLKSTRDMIKHVLTFLLFLGTLGFSAANTSSPEIILTSSEADQEDYIKRFKKIAMSEMERSGVPASIKLAQGILESDAGRSKLARSANNHFGIKCGSQWNGEEYYKEDDDYNDQGKLIKSCFRQYRNADASFVAHSEFLRDPAKSFRYGFLFRLDPTDYRAWAEGLRTSGYATNPNYPQLLISLIERYNLNQYDQSSIVIDDPEIVLTPVEELQRGILRTNDVSYFINDAPISVQEVARQVDVSVSRLLEYNENLRQENQEVPSGDRVYLQKKRRAYRGREAYHVTEEGEDLFDIAQRYGLRLDILARRNRLQETSDPATGEKVKLRGSKLREAPRLEGVIDETLPPTPTIPTDNNGQIIVDDPTDTPTTNPQPPYNPTPTTPTYPPYNPSPTPPTTTPQPVPPAVVPPEVANPNGPSNGTAEQYHAVSAGETLYAISRRYGLTVDALKQLNGLTGNNISIGQRLRVR</sequence>
<evidence type="ECO:0000313" key="8">
    <source>
        <dbReference type="Proteomes" id="UP000321907"/>
    </source>
</evidence>
<dbReference type="SUPFAM" id="SSF54106">
    <property type="entry name" value="LysM domain"/>
    <property type="match status" value="1"/>
</dbReference>
<organism evidence="7 8">
    <name type="scientific">Neolewinella aurantiaca</name>
    <dbReference type="NCBI Taxonomy" id="2602767"/>
    <lineage>
        <taxon>Bacteria</taxon>
        <taxon>Pseudomonadati</taxon>
        <taxon>Bacteroidota</taxon>
        <taxon>Saprospiria</taxon>
        <taxon>Saprospirales</taxon>
        <taxon>Lewinellaceae</taxon>
        <taxon>Neolewinella</taxon>
    </lineage>
</organism>
<dbReference type="SMART" id="SM00047">
    <property type="entry name" value="LYZ2"/>
    <property type="match status" value="1"/>
</dbReference>
<gene>
    <name evidence="7" type="ORF">FUA23_17880</name>
</gene>
<dbReference type="InterPro" id="IPR002901">
    <property type="entry name" value="MGlyc_endo_b_GlcNAc-like_dom"/>
</dbReference>
<name>A0A5C7FA72_9BACT</name>
<keyword evidence="1" id="KW-0929">Antimicrobial</keyword>
<dbReference type="InterPro" id="IPR018392">
    <property type="entry name" value="LysM"/>
</dbReference>
<evidence type="ECO:0000256" key="1">
    <source>
        <dbReference type="ARBA" id="ARBA00022529"/>
    </source>
</evidence>
<dbReference type="Pfam" id="PF01476">
    <property type="entry name" value="LysM"/>
    <property type="match status" value="2"/>
</dbReference>
<keyword evidence="8" id="KW-1185">Reference proteome</keyword>
<dbReference type="InterPro" id="IPR036779">
    <property type="entry name" value="LysM_dom_sf"/>
</dbReference>
<dbReference type="CDD" id="cd00118">
    <property type="entry name" value="LysM"/>
    <property type="match status" value="2"/>
</dbReference>
<protein>
    <recommendedName>
        <fullName evidence="4">Peptidoglycan hydrolase</fullName>
    </recommendedName>
</protein>
<dbReference type="AlphaFoldDB" id="A0A5C7FA72"/>
<dbReference type="GO" id="GO:0042742">
    <property type="term" value="P:defense response to bacterium"/>
    <property type="evidence" value="ECO:0007669"/>
    <property type="project" value="UniProtKB-KW"/>
</dbReference>
<comment type="caution">
    <text evidence="7">The sequence shown here is derived from an EMBL/GenBank/DDBJ whole genome shotgun (WGS) entry which is preliminary data.</text>
</comment>
<dbReference type="GO" id="GO:0031640">
    <property type="term" value="P:killing of cells of another organism"/>
    <property type="evidence" value="ECO:0007669"/>
    <property type="project" value="UniProtKB-KW"/>
</dbReference>
<reference evidence="7 8" key="1">
    <citation type="submission" date="2019-08" db="EMBL/GenBank/DDBJ databases">
        <title>Lewinella sp. strain SSH13 Genome sequencing and assembly.</title>
        <authorList>
            <person name="Kim I."/>
        </authorList>
    </citation>
    <scope>NUCLEOTIDE SEQUENCE [LARGE SCALE GENOMIC DNA]</scope>
    <source>
        <strain evidence="7 8">SSH13</strain>
    </source>
</reference>
<dbReference type="Pfam" id="PF01832">
    <property type="entry name" value="Glucosaminidase"/>
    <property type="match status" value="1"/>
</dbReference>
<dbReference type="PANTHER" id="PTHR33308:SF9">
    <property type="entry name" value="PEPTIDOGLYCAN HYDROLASE FLGJ"/>
    <property type="match status" value="1"/>
</dbReference>
<evidence type="ECO:0000313" key="7">
    <source>
        <dbReference type="EMBL" id="TXF87681.1"/>
    </source>
</evidence>
<accession>A0A5C7FA72</accession>
<dbReference type="GO" id="GO:0004040">
    <property type="term" value="F:amidase activity"/>
    <property type="evidence" value="ECO:0007669"/>
    <property type="project" value="InterPro"/>
</dbReference>
<dbReference type="Gene3D" id="3.10.350.10">
    <property type="entry name" value="LysM domain"/>
    <property type="match status" value="1"/>
</dbReference>
<dbReference type="InterPro" id="IPR051056">
    <property type="entry name" value="Glycosyl_Hydrolase_73"/>
</dbReference>
<evidence type="ECO:0000259" key="6">
    <source>
        <dbReference type="PROSITE" id="PS51782"/>
    </source>
</evidence>
<dbReference type="PRINTS" id="PR01002">
    <property type="entry name" value="FLGFLGJ"/>
</dbReference>
<dbReference type="PANTHER" id="PTHR33308">
    <property type="entry name" value="PEPTIDOGLYCAN HYDROLASE FLGJ"/>
    <property type="match status" value="1"/>
</dbReference>
<feature type="domain" description="LysM" evidence="6">
    <location>
        <begin position="284"/>
        <end position="328"/>
    </location>
</feature>
<feature type="region of interest" description="Disordered" evidence="5">
    <location>
        <begin position="344"/>
        <end position="425"/>
    </location>
</feature>
<evidence type="ECO:0000256" key="5">
    <source>
        <dbReference type="SAM" id="MobiDB-lite"/>
    </source>
</evidence>
<evidence type="ECO:0000256" key="2">
    <source>
        <dbReference type="ARBA" id="ARBA00022638"/>
    </source>
</evidence>
<evidence type="ECO:0000256" key="3">
    <source>
        <dbReference type="ARBA" id="ARBA00022801"/>
    </source>
</evidence>